<dbReference type="Pfam" id="PF00144">
    <property type="entry name" value="Beta-lactamase"/>
    <property type="match status" value="1"/>
</dbReference>
<protein>
    <submittedName>
        <fullName evidence="2">Penicillin-binding protein, beta-lactamase class C</fullName>
    </submittedName>
</protein>
<dbReference type="SUPFAM" id="SSF56601">
    <property type="entry name" value="beta-lactamase/transpeptidase-like"/>
    <property type="match status" value="1"/>
</dbReference>
<dbReference type="Gene3D" id="3.40.710.10">
    <property type="entry name" value="DD-peptidase/beta-lactamase superfamily"/>
    <property type="match status" value="1"/>
</dbReference>
<name>A0AAC9MXT6_9PSEU</name>
<dbReference type="InterPro" id="IPR001466">
    <property type="entry name" value="Beta-lactam-related"/>
</dbReference>
<accession>A0AAC9MXT6</accession>
<dbReference type="RefSeq" id="WP_069849500.1">
    <property type="nucleotide sequence ID" value="NZ_CP014859.1"/>
</dbReference>
<dbReference type="InterPro" id="IPR050491">
    <property type="entry name" value="AmpC-like"/>
</dbReference>
<evidence type="ECO:0000313" key="2">
    <source>
        <dbReference type="EMBL" id="AOS63658.1"/>
    </source>
</evidence>
<dbReference type="InterPro" id="IPR012338">
    <property type="entry name" value="Beta-lactam/transpept-like"/>
</dbReference>
<sequence>MTRPLERLNTMLPALLRESRGASLVLGTVVRGRRSVICHGALDREGRPPADARTLFELGAVTKTFTGLLLAEMVERGEVGLDEPIRTYLPTEVRVPRRTGQITLGQLASHTSGLPAVPRNLSRSRARTPNPFERYELAELYAGLSRTTPHGRPGTAGPDSALGVGLLGILLGAVAGQDWQRLVVERVCLPLGLTQTCADERERPELLSAIGHRRGRKVPPWRMGALAAAGALRSTPCDLLRYLDAHLRPERTPLERALWRSHEPRGRTRSGDQRCLDWLRRIDPAGETVYLHAGGTTGALSFLALCPRRGTGLMLAADVNPGGRARVVDLAYRLFTEITADEAVRHREAELRVWASAAPYSGPFEMPALSGVLLPEA</sequence>
<organism evidence="2 3">
    <name type="scientific">Actinoalloteichus hymeniacidonis</name>
    <dbReference type="NCBI Taxonomy" id="340345"/>
    <lineage>
        <taxon>Bacteria</taxon>
        <taxon>Bacillati</taxon>
        <taxon>Actinomycetota</taxon>
        <taxon>Actinomycetes</taxon>
        <taxon>Pseudonocardiales</taxon>
        <taxon>Pseudonocardiaceae</taxon>
        <taxon>Actinoalloteichus</taxon>
    </lineage>
</organism>
<dbReference type="AlphaFoldDB" id="A0AAC9MXT6"/>
<dbReference type="Proteomes" id="UP000095210">
    <property type="component" value="Chromosome"/>
</dbReference>
<keyword evidence="3" id="KW-1185">Reference proteome</keyword>
<gene>
    <name evidence="2" type="ORF">TL08_14220</name>
</gene>
<reference evidence="3" key="1">
    <citation type="submission" date="2016-03" db="EMBL/GenBank/DDBJ databases">
        <title>Complete genome sequence of the type strain Actinoalloteichus hymeniacidonis DSM 45092.</title>
        <authorList>
            <person name="Schaffert L."/>
            <person name="Albersmeier A."/>
            <person name="Winkler A."/>
            <person name="Kalinowski J."/>
            <person name="Zotchev S."/>
            <person name="Ruckert C."/>
        </authorList>
    </citation>
    <scope>NUCLEOTIDE SEQUENCE [LARGE SCALE GENOMIC DNA]</scope>
    <source>
        <strain evidence="3">HPA177(T) (DSM 45092(T))</strain>
    </source>
</reference>
<dbReference type="KEGG" id="ahm:TL08_14220"/>
<evidence type="ECO:0000259" key="1">
    <source>
        <dbReference type="Pfam" id="PF00144"/>
    </source>
</evidence>
<dbReference type="PANTHER" id="PTHR46825:SF7">
    <property type="entry name" value="D-ALANYL-D-ALANINE CARBOXYPEPTIDASE"/>
    <property type="match status" value="1"/>
</dbReference>
<evidence type="ECO:0000313" key="3">
    <source>
        <dbReference type="Proteomes" id="UP000095210"/>
    </source>
</evidence>
<dbReference type="PANTHER" id="PTHR46825">
    <property type="entry name" value="D-ALANYL-D-ALANINE-CARBOXYPEPTIDASE/ENDOPEPTIDASE AMPH"/>
    <property type="match status" value="1"/>
</dbReference>
<feature type="domain" description="Beta-lactamase-related" evidence="1">
    <location>
        <begin position="28"/>
        <end position="333"/>
    </location>
</feature>
<proteinExistence type="predicted"/>
<dbReference type="EMBL" id="CP014859">
    <property type="protein sequence ID" value="AOS63658.1"/>
    <property type="molecule type" value="Genomic_DNA"/>
</dbReference>